<dbReference type="AlphaFoldDB" id="A0A8S3V0E4"/>
<comment type="caution">
    <text evidence="1">The sequence shown here is derived from an EMBL/GenBank/DDBJ whole genome shotgun (WGS) entry which is preliminary data.</text>
</comment>
<accession>A0A8S3V0E4</accession>
<dbReference type="InterPro" id="IPR051363">
    <property type="entry name" value="RLR_Helicase"/>
</dbReference>
<sequence length="152" mass="17629">MNYYRRHKFEMKSGKIPQVLGLTASPGTNRADDGFSAVQHLQSLMANLDVSKLSVVRKHEQELLNIHQHLQTFKFVPLKGDKTFDRTVSSFLMVNGLDTKTLLTALENPPNNKRERRYVHWINETKRKTESVMLMDADVPRLIHICLRLLEM</sequence>
<evidence type="ECO:0000313" key="2">
    <source>
        <dbReference type="Proteomes" id="UP000683360"/>
    </source>
</evidence>
<evidence type="ECO:0000313" key="1">
    <source>
        <dbReference type="EMBL" id="CAG2251234.1"/>
    </source>
</evidence>
<dbReference type="Proteomes" id="UP000683360">
    <property type="component" value="Unassembled WGS sequence"/>
</dbReference>
<dbReference type="OrthoDB" id="416741at2759"/>
<dbReference type="Gene3D" id="1.20.1320.30">
    <property type="match status" value="1"/>
</dbReference>
<protein>
    <submittedName>
        <fullName evidence="1">Uncharacterized protein</fullName>
    </submittedName>
</protein>
<dbReference type="Gene3D" id="3.40.50.300">
    <property type="entry name" value="P-loop containing nucleotide triphosphate hydrolases"/>
    <property type="match status" value="2"/>
</dbReference>
<name>A0A8S3V0E4_MYTED</name>
<dbReference type="PANTHER" id="PTHR14074">
    <property type="entry name" value="HELICASE WITH DEATH DOMAIN-RELATED"/>
    <property type="match status" value="1"/>
</dbReference>
<proteinExistence type="predicted"/>
<dbReference type="PANTHER" id="PTHR14074:SF16">
    <property type="entry name" value="ANTIVIRAL INNATE IMMUNE RESPONSE RECEPTOR RIG-I"/>
    <property type="match status" value="1"/>
</dbReference>
<dbReference type="GO" id="GO:0005737">
    <property type="term" value="C:cytoplasm"/>
    <property type="evidence" value="ECO:0007669"/>
    <property type="project" value="TreeGrafter"/>
</dbReference>
<organism evidence="1 2">
    <name type="scientific">Mytilus edulis</name>
    <name type="common">Blue mussel</name>
    <dbReference type="NCBI Taxonomy" id="6550"/>
    <lineage>
        <taxon>Eukaryota</taxon>
        <taxon>Metazoa</taxon>
        <taxon>Spiralia</taxon>
        <taxon>Lophotrochozoa</taxon>
        <taxon>Mollusca</taxon>
        <taxon>Bivalvia</taxon>
        <taxon>Autobranchia</taxon>
        <taxon>Pteriomorphia</taxon>
        <taxon>Mytilida</taxon>
        <taxon>Mytiloidea</taxon>
        <taxon>Mytilidae</taxon>
        <taxon>Mytilinae</taxon>
        <taxon>Mytilus</taxon>
    </lineage>
</organism>
<reference evidence="1" key="1">
    <citation type="submission" date="2021-03" db="EMBL/GenBank/DDBJ databases">
        <authorList>
            <person name="Bekaert M."/>
        </authorList>
    </citation>
    <scope>NUCLEOTIDE SEQUENCE</scope>
</reference>
<gene>
    <name evidence="1" type="ORF">MEDL_62891</name>
</gene>
<dbReference type="EMBL" id="CAJPWZ010003080">
    <property type="protein sequence ID" value="CAG2251234.1"/>
    <property type="molecule type" value="Genomic_DNA"/>
</dbReference>
<dbReference type="InterPro" id="IPR027417">
    <property type="entry name" value="P-loop_NTPase"/>
</dbReference>
<keyword evidence="2" id="KW-1185">Reference proteome</keyword>